<dbReference type="PROSITE" id="PS00109">
    <property type="entry name" value="PROTEIN_KINASE_TYR"/>
    <property type="match status" value="1"/>
</dbReference>
<evidence type="ECO:0000313" key="11">
    <source>
        <dbReference type="Proteomes" id="UP000594638"/>
    </source>
</evidence>
<feature type="domain" description="Protein kinase" evidence="9">
    <location>
        <begin position="387"/>
        <end position="659"/>
    </location>
</feature>
<dbReference type="InterPro" id="IPR020635">
    <property type="entry name" value="Tyr_kinase_cat_dom"/>
</dbReference>
<accession>A0A8S0ST10</accession>
<feature type="compositionally biased region" description="Polar residues" evidence="8">
    <location>
        <begin position="208"/>
        <end position="229"/>
    </location>
</feature>
<reference evidence="10 11" key="1">
    <citation type="submission" date="2019-12" db="EMBL/GenBank/DDBJ databases">
        <authorList>
            <person name="Alioto T."/>
            <person name="Alioto T."/>
            <person name="Gomez Garrido J."/>
        </authorList>
    </citation>
    <scope>NUCLEOTIDE SEQUENCE [LARGE SCALE GENOMIC DNA]</scope>
</reference>
<dbReference type="InterPro" id="IPR000719">
    <property type="entry name" value="Prot_kinase_dom"/>
</dbReference>
<dbReference type="Gene3D" id="1.20.1180.10">
    <property type="entry name" value="Udp N-acetylglucosamine O-acyltransferase, C-terminal domain"/>
    <property type="match status" value="1"/>
</dbReference>
<comment type="caution">
    <text evidence="10">The sequence shown here is derived from an EMBL/GenBank/DDBJ whole genome shotgun (WGS) entry which is preliminary data.</text>
</comment>
<evidence type="ECO:0000256" key="6">
    <source>
        <dbReference type="ARBA" id="ARBA00023098"/>
    </source>
</evidence>
<dbReference type="NCBIfam" id="NF003657">
    <property type="entry name" value="PRK05289.1"/>
    <property type="match status" value="1"/>
</dbReference>
<keyword evidence="10" id="KW-0418">Kinase</keyword>
<dbReference type="InterPro" id="IPR037157">
    <property type="entry name" value="Acetyltransf_C_sf"/>
</dbReference>
<dbReference type="OrthoDB" id="1857192at2759"/>
<dbReference type="Gene3D" id="2.160.10.10">
    <property type="entry name" value="Hexapeptide repeat proteins"/>
    <property type="match status" value="1"/>
</dbReference>
<evidence type="ECO:0000313" key="10">
    <source>
        <dbReference type="EMBL" id="CAA2995550.1"/>
    </source>
</evidence>
<sequence>MNLRQTSGNGRNIDVTKSRVAVAVKGSNEISRTALKWALTHLVRPGDCIRLLIVIPTHTASKKLWGFPSFNGDCSAAHSRSLPGTFLDQKDYMTDLCNQMLYQLRDSYDPDKVIFKMKVVSRSKDGVVASEAKRAQAQWVVLDKKMEKEANFCMEQLDCSVVVMTKSQPKVLRLNLIEKPKMETEVLSRSNLWKTTRVPNVTPACSPEHTSLTSTDVGRSSVTSLDQGSSPSFISKINWDQKVKEILPFTVRNYDYDVSNTDSDSETSTSPSTSICSQQWMEDNLSSADDYPKHLKNSLQTSDYRTPNSMSEAYHGEFSGVDKISGREPKDKDVNMYTNMRNLISLSKNAPPDPPPLCSVCQHKAPAFGKPPRAFSYAELGQATDEFSQANFLAEGGYGSVHRGVLPDGQVIAVKQHKLASSQGDREFSSEVQVLSCAQHRNVVMLIGYCVEDQWRLLVYEFICNGSLDSHLYGHSHDPLDWSSRRKIAIGASRGLRYLHEECRVGCIVHRDLRPNNILLTHEFEALVGDFGLARWQPDGDLGMETRIIGTFGYLAPEYVQSGQVTEKADVYSFGVVLMELVTGRKAIDITRPKGQQCLTEWARPLLKENAVSKLVDPRLGDCYSEQEVQDMLRCASLCLQQDPHARPRMSQVLRMLEVATVNEKSNGTTAGTNPSFIHPSTVVHPNAILGQDVSIGPFCTIGPSAKLGNACRLHPGSHVVGNTELGDNCILMAGAIVGDDLPGRTVVGCNNIIGHHAVVGIKCQDMKYKPENECFLKIGDNNEIREYTSIHRSSKITDKTVIGDNNLIMGSSHIAHDCKVGNNNIFANNTLLAGHVIVEDYAHTAGDIVVHQFCRIGSFSFVGGGSVVSQDVPKYTMVSGERAELRGLNLEGLRRRGFSTMEIKSLRAAYRMIFMPIDENSGSIEDRLTKLEQHKELSLVPAVSSMVQSIRDSFAEDRRGICKFRSWSAS</sequence>
<dbReference type="FunFam" id="3.30.200.20:FF:000162">
    <property type="entry name" value="Adenine nucleotide alpha hydrolase-like domain kinase"/>
    <property type="match status" value="1"/>
</dbReference>
<dbReference type="Pfam" id="PF00132">
    <property type="entry name" value="Hexapep"/>
    <property type="match status" value="2"/>
</dbReference>
<dbReference type="CDD" id="cd03351">
    <property type="entry name" value="LbH_UDP-GlcNAc_AT"/>
    <property type="match status" value="1"/>
</dbReference>
<dbReference type="InterPro" id="IPR029098">
    <property type="entry name" value="Acetyltransf_C"/>
</dbReference>
<evidence type="ECO:0000256" key="8">
    <source>
        <dbReference type="SAM" id="MobiDB-lite"/>
    </source>
</evidence>
<dbReference type="Pfam" id="PF00069">
    <property type="entry name" value="Pkinase"/>
    <property type="match status" value="1"/>
</dbReference>
<dbReference type="GO" id="GO:0005524">
    <property type="term" value="F:ATP binding"/>
    <property type="evidence" value="ECO:0007669"/>
    <property type="project" value="UniProtKB-KW"/>
</dbReference>
<dbReference type="CDD" id="cd14066">
    <property type="entry name" value="STKc_IRAK"/>
    <property type="match status" value="1"/>
</dbReference>
<evidence type="ECO:0000256" key="3">
    <source>
        <dbReference type="ARBA" id="ARBA00022679"/>
    </source>
</evidence>
<dbReference type="Gene3D" id="3.30.200.20">
    <property type="entry name" value="Phosphorylase Kinase, domain 1"/>
    <property type="match status" value="1"/>
</dbReference>
<dbReference type="GO" id="GO:0016020">
    <property type="term" value="C:membrane"/>
    <property type="evidence" value="ECO:0007669"/>
    <property type="project" value="GOC"/>
</dbReference>
<dbReference type="InterPro" id="IPR011009">
    <property type="entry name" value="Kinase-like_dom_sf"/>
</dbReference>
<keyword evidence="6" id="KW-0443">Lipid metabolism</keyword>
<dbReference type="GO" id="GO:0009245">
    <property type="term" value="P:lipid A biosynthetic process"/>
    <property type="evidence" value="ECO:0007669"/>
    <property type="project" value="UniProtKB-KW"/>
</dbReference>
<evidence type="ECO:0000256" key="5">
    <source>
        <dbReference type="ARBA" id="ARBA00022840"/>
    </source>
</evidence>
<dbReference type="InterPro" id="IPR011004">
    <property type="entry name" value="Trimer_LpxA-like_sf"/>
</dbReference>
<keyword evidence="2" id="KW-0441">Lipid A biosynthesis</keyword>
<protein>
    <submittedName>
        <fullName evidence="10">Inactive kinase SELMODRAFT_444075-like isoform X1</fullName>
    </submittedName>
</protein>
<dbReference type="Proteomes" id="UP000594638">
    <property type="component" value="Unassembled WGS sequence"/>
</dbReference>
<dbReference type="EMBL" id="CACTIH010005503">
    <property type="protein sequence ID" value="CAA2995550.1"/>
    <property type="molecule type" value="Genomic_DNA"/>
</dbReference>
<dbReference type="FunFam" id="1.10.510.10:FF:000298">
    <property type="entry name" value="Adenine nucleotide alpha hydrolase-like domain kinase"/>
    <property type="match status" value="1"/>
</dbReference>
<feature type="region of interest" description="Disordered" evidence="8">
    <location>
        <begin position="204"/>
        <end position="229"/>
    </location>
</feature>
<evidence type="ECO:0000256" key="7">
    <source>
        <dbReference type="ARBA" id="ARBA00023315"/>
    </source>
</evidence>
<keyword evidence="3" id="KW-0808">Transferase</keyword>
<gene>
    <name evidence="10" type="ORF">OLEA9_A043591</name>
</gene>
<evidence type="ECO:0000256" key="1">
    <source>
        <dbReference type="ARBA" id="ARBA00022516"/>
    </source>
</evidence>
<name>A0A8S0ST10_OLEEU</name>
<evidence type="ECO:0000259" key="9">
    <source>
        <dbReference type="PROSITE" id="PS50011"/>
    </source>
</evidence>
<dbReference type="PANTHER" id="PTHR43480">
    <property type="entry name" value="ACYL-[ACYL-CARRIER-PROTEIN]--UDP-N-ACETYLGLUCOSAMINE O-ACYLTRANSFERASE"/>
    <property type="match status" value="1"/>
</dbReference>
<dbReference type="InterPro" id="IPR001451">
    <property type="entry name" value="Hexapep"/>
</dbReference>
<evidence type="ECO:0000256" key="2">
    <source>
        <dbReference type="ARBA" id="ARBA00022556"/>
    </source>
</evidence>
<keyword evidence="4" id="KW-0547">Nucleotide-binding</keyword>
<keyword evidence="5" id="KW-0067">ATP-binding</keyword>
<dbReference type="PROSITE" id="PS50011">
    <property type="entry name" value="PROTEIN_KINASE_DOM"/>
    <property type="match status" value="1"/>
</dbReference>
<keyword evidence="7" id="KW-0012">Acyltransferase</keyword>
<dbReference type="Gramene" id="OE9A043591T1">
    <property type="protein sequence ID" value="OE9A043591C1"/>
    <property type="gene ID" value="OE9A043591"/>
</dbReference>
<dbReference type="SMART" id="SM00219">
    <property type="entry name" value="TyrKc"/>
    <property type="match status" value="1"/>
</dbReference>
<organism evidence="10 11">
    <name type="scientific">Olea europaea subsp. europaea</name>
    <dbReference type="NCBI Taxonomy" id="158383"/>
    <lineage>
        <taxon>Eukaryota</taxon>
        <taxon>Viridiplantae</taxon>
        <taxon>Streptophyta</taxon>
        <taxon>Embryophyta</taxon>
        <taxon>Tracheophyta</taxon>
        <taxon>Spermatophyta</taxon>
        <taxon>Magnoliopsida</taxon>
        <taxon>eudicotyledons</taxon>
        <taxon>Gunneridae</taxon>
        <taxon>Pentapetalae</taxon>
        <taxon>asterids</taxon>
        <taxon>lamiids</taxon>
        <taxon>Lamiales</taxon>
        <taxon>Oleaceae</taxon>
        <taxon>Oleeae</taxon>
        <taxon>Olea</taxon>
    </lineage>
</organism>
<keyword evidence="1" id="KW-0444">Lipid biosynthesis</keyword>
<evidence type="ECO:0000256" key="4">
    <source>
        <dbReference type="ARBA" id="ARBA00022741"/>
    </source>
</evidence>
<keyword evidence="11" id="KW-1185">Reference proteome</keyword>
<dbReference type="Gramene" id="OE9A043591T2">
    <property type="protein sequence ID" value="OE9A043591C2"/>
    <property type="gene ID" value="OE9A043591"/>
</dbReference>
<dbReference type="SUPFAM" id="SSF56112">
    <property type="entry name" value="Protein kinase-like (PK-like)"/>
    <property type="match status" value="1"/>
</dbReference>
<dbReference type="InterPro" id="IPR010137">
    <property type="entry name" value="Lipid_A_LpxA"/>
</dbReference>
<dbReference type="Gene3D" id="1.10.510.10">
    <property type="entry name" value="Transferase(Phosphotransferase) domain 1"/>
    <property type="match status" value="1"/>
</dbReference>
<dbReference type="SUPFAM" id="SSF51161">
    <property type="entry name" value="Trimeric LpxA-like enzymes"/>
    <property type="match status" value="1"/>
</dbReference>
<dbReference type="Pfam" id="PF13720">
    <property type="entry name" value="Acetyltransf_11"/>
    <property type="match status" value="1"/>
</dbReference>
<dbReference type="AlphaFoldDB" id="A0A8S0ST10"/>
<dbReference type="GO" id="GO:0008780">
    <property type="term" value="F:acyl-[acyl-carrier-protein]-UDP-N-acetylglucosamine O-acyltransferase activity"/>
    <property type="evidence" value="ECO:0007669"/>
    <property type="project" value="InterPro"/>
</dbReference>
<dbReference type="GO" id="GO:0004713">
    <property type="term" value="F:protein tyrosine kinase activity"/>
    <property type="evidence" value="ECO:0007669"/>
    <property type="project" value="InterPro"/>
</dbReference>
<dbReference type="PANTHER" id="PTHR43480:SF1">
    <property type="entry name" value="ACYL-[ACYL-CARRIER-PROTEIN]--UDP-N-ACETYLGLUCOSAMINE O-ACYLTRANSFERASE, MITOCHONDRIAL-RELATED"/>
    <property type="match status" value="1"/>
</dbReference>
<dbReference type="InterPro" id="IPR008266">
    <property type="entry name" value="Tyr_kinase_AS"/>
</dbReference>
<dbReference type="CDD" id="cd00293">
    <property type="entry name" value="USP-like"/>
    <property type="match status" value="1"/>
</dbReference>
<proteinExistence type="predicted"/>